<reference evidence="3" key="1">
    <citation type="journal article" date="2017" name="Genome Biol.">
        <title>Comparative genomics reveals high biological diversity and specific adaptations in the industrially and medically important fungal genus Aspergillus.</title>
        <authorList>
            <person name="de Vries R.P."/>
            <person name="Riley R."/>
            <person name="Wiebenga A."/>
            <person name="Aguilar-Osorio G."/>
            <person name="Amillis S."/>
            <person name="Uchima C.A."/>
            <person name="Anderluh G."/>
            <person name="Asadollahi M."/>
            <person name="Askin M."/>
            <person name="Barry K."/>
            <person name="Battaglia E."/>
            <person name="Bayram O."/>
            <person name="Benocci T."/>
            <person name="Braus-Stromeyer S.A."/>
            <person name="Caldana C."/>
            <person name="Canovas D."/>
            <person name="Cerqueira G.C."/>
            <person name="Chen F."/>
            <person name="Chen W."/>
            <person name="Choi C."/>
            <person name="Clum A."/>
            <person name="Dos Santos R.A."/>
            <person name="Damasio A.R."/>
            <person name="Diallinas G."/>
            <person name="Emri T."/>
            <person name="Fekete E."/>
            <person name="Flipphi M."/>
            <person name="Freyberg S."/>
            <person name="Gallo A."/>
            <person name="Gournas C."/>
            <person name="Habgood R."/>
            <person name="Hainaut M."/>
            <person name="Harispe M.L."/>
            <person name="Henrissat B."/>
            <person name="Hilden K.S."/>
            <person name="Hope R."/>
            <person name="Hossain A."/>
            <person name="Karabika E."/>
            <person name="Karaffa L."/>
            <person name="Karanyi Z."/>
            <person name="Krasevec N."/>
            <person name="Kuo A."/>
            <person name="Kusch H."/>
            <person name="LaButti K."/>
            <person name="Lagendijk E.L."/>
            <person name="Lapidus A."/>
            <person name="Levasseur A."/>
            <person name="Lindquist E."/>
            <person name="Lipzen A."/>
            <person name="Logrieco A.F."/>
            <person name="MacCabe A."/>
            <person name="Maekelae M.R."/>
            <person name="Malavazi I."/>
            <person name="Melin P."/>
            <person name="Meyer V."/>
            <person name="Mielnichuk N."/>
            <person name="Miskei M."/>
            <person name="Molnar A.P."/>
            <person name="Mule G."/>
            <person name="Ngan C.Y."/>
            <person name="Orejas M."/>
            <person name="Orosz E."/>
            <person name="Ouedraogo J.P."/>
            <person name="Overkamp K.M."/>
            <person name="Park H.-S."/>
            <person name="Perrone G."/>
            <person name="Piumi F."/>
            <person name="Punt P.J."/>
            <person name="Ram A.F."/>
            <person name="Ramon A."/>
            <person name="Rauscher S."/>
            <person name="Record E."/>
            <person name="Riano-Pachon D.M."/>
            <person name="Robert V."/>
            <person name="Roehrig J."/>
            <person name="Ruller R."/>
            <person name="Salamov A."/>
            <person name="Salih N.S."/>
            <person name="Samson R.A."/>
            <person name="Sandor E."/>
            <person name="Sanguinetti M."/>
            <person name="Schuetze T."/>
            <person name="Sepcic K."/>
            <person name="Shelest E."/>
            <person name="Sherlock G."/>
            <person name="Sophianopoulou V."/>
            <person name="Squina F.M."/>
            <person name="Sun H."/>
            <person name="Susca A."/>
            <person name="Todd R.B."/>
            <person name="Tsang A."/>
            <person name="Unkles S.E."/>
            <person name="van de Wiele N."/>
            <person name="van Rossen-Uffink D."/>
            <person name="Oliveira J.V."/>
            <person name="Vesth T.C."/>
            <person name="Visser J."/>
            <person name="Yu J.-H."/>
            <person name="Zhou M."/>
            <person name="Andersen M.R."/>
            <person name="Archer D.B."/>
            <person name="Baker S.E."/>
            <person name="Benoit I."/>
            <person name="Brakhage A.A."/>
            <person name="Braus G.H."/>
            <person name="Fischer R."/>
            <person name="Frisvad J.C."/>
            <person name="Goldman G.H."/>
            <person name="Houbraken J."/>
            <person name="Oakley B."/>
            <person name="Pocsi I."/>
            <person name="Scazzocchio C."/>
            <person name="Seiboth B."/>
            <person name="vanKuyk P.A."/>
            <person name="Wortman J."/>
            <person name="Dyer P.S."/>
            <person name="Grigoriev I.V."/>
        </authorList>
    </citation>
    <scope>NUCLEOTIDE SEQUENCE [LARGE SCALE GENOMIC DNA]</scope>
    <source>
        <strain evidence="3">CBS 134.48</strain>
    </source>
</reference>
<evidence type="ECO:0000313" key="3">
    <source>
        <dbReference type="Proteomes" id="UP000184304"/>
    </source>
</evidence>
<sequence length="100" mass="10923">MLEMTEVTLVVGCDLGRPIGVGTGEGKSPFIWRKTAVTEGSLTGMGMRDPKFKEAKAIYSNRKQNCDEWTPEGGTGDSLRETAETEREDEARRIGGEAEV</sequence>
<feature type="region of interest" description="Disordered" evidence="1">
    <location>
        <begin position="66"/>
        <end position="100"/>
    </location>
</feature>
<proteinExistence type="predicted"/>
<gene>
    <name evidence="2" type="ORF">ASPTUDRAFT_270475</name>
</gene>
<accession>A0A1L9NNI6</accession>
<evidence type="ECO:0000256" key="1">
    <source>
        <dbReference type="SAM" id="MobiDB-lite"/>
    </source>
</evidence>
<dbReference type="EMBL" id="KV878176">
    <property type="protein sequence ID" value="OJI90829.1"/>
    <property type="molecule type" value="Genomic_DNA"/>
</dbReference>
<dbReference type="VEuPathDB" id="FungiDB:ASPTUDRAFT_270475"/>
<dbReference type="AlphaFoldDB" id="A0A1L9NNI6"/>
<organism evidence="2 3">
    <name type="scientific">Aspergillus tubingensis (strain CBS 134.48)</name>
    <dbReference type="NCBI Taxonomy" id="767770"/>
    <lineage>
        <taxon>Eukaryota</taxon>
        <taxon>Fungi</taxon>
        <taxon>Dikarya</taxon>
        <taxon>Ascomycota</taxon>
        <taxon>Pezizomycotina</taxon>
        <taxon>Eurotiomycetes</taxon>
        <taxon>Eurotiomycetidae</taxon>
        <taxon>Eurotiales</taxon>
        <taxon>Aspergillaceae</taxon>
        <taxon>Aspergillus</taxon>
        <taxon>Aspergillus subgen. Circumdati</taxon>
    </lineage>
</organism>
<protein>
    <submittedName>
        <fullName evidence="2">Uncharacterized protein</fullName>
    </submittedName>
</protein>
<dbReference type="Proteomes" id="UP000184304">
    <property type="component" value="Unassembled WGS sequence"/>
</dbReference>
<evidence type="ECO:0000313" key="2">
    <source>
        <dbReference type="EMBL" id="OJI90829.1"/>
    </source>
</evidence>
<feature type="compositionally biased region" description="Basic and acidic residues" evidence="1">
    <location>
        <begin position="78"/>
        <end position="100"/>
    </location>
</feature>
<keyword evidence="3" id="KW-1185">Reference proteome</keyword>
<name>A0A1L9NNI6_ASPTC</name>